<evidence type="ECO:0000313" key="4">
    <source>
        <dbReference type="EMBL" id="MPM50666.1"/>
    </source>
</evidence>
<evidence type="ECO:0000256" key="1">
    <source>
        <dbReference type="ARBA" id="ARBA00022490"/>
    </source>
</evidence>
<feature type="domain" description="RNA helicase DeaD dimerization" evidence="3">
    <location>
        <begin position="14"/>
        <end position="73"/>
    </location>
</feature>
<keyword evidence="4" id="KW-0067">ATP-binding</keyword>
<dbReference type="CDD" id="cd12252">
    <property type="entry name" value="RRM_DbpA"/>
    <property type="match status" value="1"/>
</dbReference>
<feature type="domain" description="DEAD box helicase DbpA/CsdA RNA-binding" evidence="2">
    <location>
        <begin position="127"/>
        <end position="195"/>
    </location>
</feature>
<dbReference type="Pfam" id="PF03880">
    <property type="entry name" value="DbpA"/>
    <property type="match status" value="1"/>
</dbReference>
<dbReference type="AlphaFoldDB" id="A0A645ACJ0"/>
<keyword evidence="4" id="KW-0547">Nucleotide-binding</keyword>
<protein>
    <submittedName>
        <fullName evidence="4">ATP-dependent RNA helicase DeaD</fullName>
        <ecNumber evidence="4">3.6.4.13</ecNumber>
    </submittedName>
</protein>
<sequence length="196" mass="21649">MRYTKSQIQAQSLPSIEEIRQQQMVQKTADIKRFMETEDFQAYVPVIESMTGEAYSAVEVAAALYAMQYGSDQNLDKLADLQVAPADSVAAPEKFLKRRSEVRTNKNGEVIRDKDRKVIREPGMAVIKISIGHNDRVSAAHILSAVAGGSGLPGKLVGAITIQKTFSLVDVPKEYRKSIVEKLNNTKIKGKTVKVL</sequence>
<reference evidence="4" key="1">
    <citation type="submission" date="2019-08" db="EMBL/GenBank/DDBJ databases">
        <authorList>
            <person name="Kucharzyk K."/>
            <person name="Murdoch R.W."/>
            <person name="Higgins S."/>
            <person name="Loffler F."/>
        </authorList>
    </citation>
    <scope>NUCLEOTIDE SEQUENCE</scope>
</reference>
<accession>A0A645ACJ0</accession>
<dbReference type="InterPro" id="IPR012677">
    <property type="entry name" value="Nucleotide-bd_a/b_plait_sf"/>
</dbReference>
<dbReference type="EMBL" id="VSSQ01013067">
    <property type="protein sequence ID" value="MPM50666.1"/>
    <property type="molecule type" value="Genomic_DNA"/>
</dbReference>
<keyword evidence="1" id="KW-0963">Cytoplasm</keyword>
<dbReference type="Gene3D" id="3.30.70.330">
    <property type="match status" value="1"/>
</dbReference>
<dbReference type="GO" id="GO:0003724">
    <property type="term" value="F:RNA helicase activity"/>
    <property type="evidence" value="ECO:0007669"/>
    <property type="project" value="UniProtKB-EC"/>
</dbReference>
<organism evidence="4">
    <name type="scientific">bioreactor metagenome</name>
    <dbReference type="NCBI Taxonomy" id="1076179"/>
    <lineage>
        <taxon>unclassified sequences</taxon>
        <taxon>metagenomes</taxon>
        <taxon>ecological metagenomes</taxon>
    </lineage>
</organism>
<evidence type="ECO:0000259" key="3">
    <source>
        <dbReference type="Pfam" id="PF25399"/>
    </source>
</evidence>
<proteinExistence type="predicted"/>
<keyword evidence="4" id="KW-0347">Helicase</keyword>
<evidence type="ECO:0000259" key="2">
    <source>
        <dbReference type="Pfam" id="PF03880"/>
    </source>
</evidence>
<dbReference type="EC" id="3.6.4.13" evidence="4"/>
<dbReference type="Pfam" id="PF25399">
    <property type="entry name" value="DeaD_dimer"/>
    <property type="match status" value="1"/>
</dbReference>
<dbReference type="InterPro" id="IPR057325">
    <property type="entry name" value="DeaD_dimer"/>
</dbReference>
<name>A0A645ACJ0_9ZZZZ</name>
<dbReference type="InterPro" id="IPR005580">
    <property type="entry name" value="DbpA/CsdA_RNA-bd_dom"/>
</dbReference>
<keyword evidence="4" id="KW-0378">Hydrolase</keyword>
<comment type="caution">
    <text evidence="4">The sequence shown here is derived from an EMBL/GenBank/DDBJ whole genome shotgun (WGS) entry which is preliminary data.</text>
</comment>
<gene>
    <name evidence="4" type="primary">deaD_20</name>
    <name evidence="4" type="ORF">SDC9_97408</name>
</gene>
<dbReference type="GO" id="GO:0016787">
    <property type="term" value="F:hydrolase activity"/>
    <property type="evidence" value="ECO:0007669"/>
    <property type="project" value="UniProtKB-KW"/>
</dbReference>